<protein>
    <submittedName>
        <fullName evidence="1">Uncharacterized protein</fullName>
    </submittedName>
</protein>
<proteinExistence type="predicted"/>
<dbReference type="EMBL" id="JAOWLY010000001">
    <property type="protein sequence ID" value="MDG4982881.1"/>
    <property type="molecule type" value="Genomic_DNA"/>
</dbReference>
<dbReference type="Proteomes" id="UP001152614">
    <property type="component" value="Unassembled WGS sequence"/>
</dbReference>
<organism evidence="1 2">
    <name type="scientific">Lactococcus lactis</name>
    <dbReference type="NCBI Taxonomy" id="1358"/>
    <lineage>
        <taxon>Bacteria</taxon>
        <taxon>Bacillati</taxon>
        <taxon>Bacillota</taxon>
        <taxon>Bacilli</taxon>
        <taxon>Lactobacillales</taxon>
        <taxon>Streptococcaceae</taxon>
        <taxon>Lactococcus</taxon>
    </lineage>
</organism>
<reference evidence="1" key="1">
    <citation type="submission" date="2022-10" db="EMBL/GenBank/DDBJ databases">
        <authorList>
            <person name="Turner M.S."/>
            <person name="Huang W."/>
        </authorList>
    </citation>
    <scope>NUCLEOTIDE SEQUENCE</scope>
    <source>
        <strain evidence="1">3</strain>
    </source>
</reference>
<evidence type="ECO:0000313" key="2">
    <source>
        <dbReference type="Proteomes" id="UP001152614"/>
    </source>
</evidence>
<name>A0A9X4S4Y2_9LACT</name>
<reference evidence="1" key="2">
    <citation type="journal article" date="2023" name="Food Microbiol.">
        <title>Evaluation of the fermentation potential of lactic acid bacteria isolated from herbs, fruits and vegetables as starter cultures in nut-based milk alternatives.</title>
        <authorList>
            <person name="Huang W."/>
            <person name="Dong A."/>
            <person name="Pham H.T."/>
            <person name="Zhou C."/>
            <person name="Huo Z."/>
            <person name="Watjen A.P."/>
            <person name="Prakash S."/>
            <person name="Bang-Berthelsen C.H."/>
            <person name="Turner M.S."/>
        </authorList>
    </citation>
    <scope>NUCLEOTIDE SEQUENCE</scope>
    <source>
        <strain evidence="1">3</strain>
    </source>
</reference>
<accession>A0A9X4S4Y2</accession>
<dbReference type="RefSeq" id="WP_259761344.1">
    <property type="nucleotide sequence ID" value="NZ_JAOWLY010000001.1"/>
</dbReference>
<dbReference type="AlphaFoldDB" id="A0A9X4S4Y2"/>
<sequence length="41" mass="4733">MLEKVKDIPPKILIVNGNQKQWLQNHPDFGAFLNKTIKEEG</sequence>
<gene>
    <name evidence="1" type="ORF">OGZ51_01785</name>
</gene>
<evidence type="ECO:0000313" key="1">
    <source>
        <dbReference type="EMBL" id="MDG4982881.1"/>
    </source>
</evidence>
<comment type="caution">
    <text evidence="1">The sequence shown here is derived from an EMBL/GenBank/DDBJ whole genome shotgun (WGS) entry which is preliminary data.</text>
</comment>